<reference evidence="3 4" key="1">
    <citation type="submission" date="2020-11" db="EMBL/GenBank/DDBJ databases">
        <authorList>
            <person name="Sun Q."/>
        </authorList>
    </citation>
    <scope>NUCLEOTIDE SEQUENCE [LARGE SCALE GENOMIC DNA]</scope>
    <source>
        <strain evidence="3 4">P8398</strain>
    </source>
</reference>
<keyword evidence="2" id="KW-1133">Transmembrane helix</keyword>
<feature type="transmembrane region" description="Helical" evidence="2">
    <location>
        <begin position="31"/>
        <end position="49"/>
    </location>
</feature>
<dbReference type="InterPro" id="IPR042106">
    <property type="entry name" value="Nuo/plastoQ_OxRdtase_6_NuoJ"/>
</dbReference>
<feature type="transmembrane region" description="Helical" evidence="2">
    <location>
        <begin position="55"/>
        <end position="77"/>
    </location>
</feature>
<dbReference type="NCBIfam" id="NF005164">
    <property type="entry name" value="PRK06638.1-4"/>
    <property type="match status" value="1"/>
</dbReference>
<dbReference type="InterPro" id="IPR001457">
    <property type="entry name" value="NADH_UbQ/plastoQ_OxRdtase_su6"/>
</dbReference>
<comment type="similarity">
    <text evidence="1 2">Belongs to the complex I subunit 6 family.</text>
</comment>
<proteinExistence type="inferred from homology"/>
<comment type="catalytic activity">
    <reaction evidence="2">
        <text>a quinone + NADH + 5 H(+)(in) = a quinol + NAD(+) + 4 H(+)(out)</text>
        <dbReference type="Rhea" id="RHEA:57888"/>
        <dbReference type="ChEBI" id="CHEBI:15378"/>
        <dbReference type="ChEBI" id="CHEBI:24646"/>
        <dbReference type="ChEBI" id="CHEBI:57540"/>
        <dbReference type="ChEBI" id="CHEBI:57945"/>
        <dbReference type="ChEBI" id="CHEBI:132124"/>
    </reaction>
</comment>
<dbReference type="GO" id="GO:0050136">
    <property type="term" value="F:NADH dehydrogenase (quinone) (non-electrogenic) activity"/>
    <property type="evidence" value="ECO:0007669"/>
    <property type="project" value="UniProtKB-EC"/>
</dbReference>
<name>A0AA48WBV8_9BURK</name>
<keyword evidence="4" id="KW-1185">Reference proteome</keyword>
<dbReference type="Pfam" id="PF00499">
    <property type="entry name" value="Oxidored_q3"/>
    <property type="match status" value="1"/>
</dbReference>
<protein>
    <recommendedName>
        <fullName evidence="2">NADH-quinone oxidoreductase subunit J</fullName>
        <ecNumber evidence="2">7.1.1.-</ecNumber>
    </recommendedName>
</protein>
<comment type="function">
    <text evidence="2">NDH-1 shuttles electrons from NADH, via FMN and iron-sulfur (Fe-S) centers, to quinones in the respiratory chain. Couples the redox reaction to proton translocation (for every two electrons transferred, four hydrogen ions are translocated across the cytoplasmic membrane), and thus conserves the redox energy in a proton gradient.</text>
</comment>
<dbReference type="Gene3D" id="1.20.120.1200">
    <property type="entry name" value="NADH-ubiquinone/plastoquinone oxidoreductase chain 6, subunit NuoJ"/>
    <property type="match status" value="1"/>
</dbReference>
<feature type="transmembrane region" description="Helical" evidence="2">
    <location>
        <begin position="89"/>
        <end position="111"/>
    </location>
</feature>
<keyword evidence="2" id="KW-0812">Transmembrane</keyword>
<organism evidence="3 4">
    <name type="scientific">Massilia antarctica</name>
    <dbReference type="NCBI Taxonomy" id="2765360"/>
    <lineage>
        <taxon>Bacteria</taxon>
        <taxon>Pseudomonadati</taxon>
        <taxon>Pseudomonadota</taxon>
        <taxon>Betaproteobacteria</taxon>
        <taxon>Burkholderiales</taxon>
        <taxon>Oxalobacteraceae</taxon>
        <taxon>Telluria group</taxon>
        <taxon>Massilia</taxon>
    </lineage>
</organism>
<comment type="subcellular location">
    <subcellularLocation>
        <location evidence="2">Cell membrane</location>
        <topology evidence="2">Multi-pass membrane protein</topology>
    </subcellularLocation>
</comment>
<dbReference type="EMBL" id="CP065053">
    <property type="protein sequence ID" value="QPI49725.1"/>
    <property type="molecule type" value="Genomic_DNA"/>
</dbReference>
<keyword evidence="2" id="KW-0472">Membrane</keyword>
<evidence type="ECO:0000256" key="1">
    <source>
        <dbReference type="ARBA" id="ARBA00005698"/>
    </source>
</evidence>
<dbReference type="PANTHER" id="PTHR33269:SF17">
    <property type="entry name" value="NADH-UBIQUINONE OXIDOREDUCTASE CHAIN 6"/>
    <property type="match status" value="1"/>
</dbReference>
<evidence type="ECO:0000313" key="4">
    <source>
        <dbReference type="Proteomes" id="UP000662888"/>
    </source>
</evidence>
<feature type="transmembrane region" description="Helical" evidence="2">
    <location>
        <begin position="6"/>
        <end position="24"/>
    </location>
</feature>
<keyword evidence="2" id="KW-0520">NAD</keyword>
<dbReference type="PANTHER" id="PTHR33269">
    <property type="entry name" value="NADH-UBIQUINONE OXIDOREDUCTASE CHAIN 6"/>
    <property type="match status" value="1"/>
</dbReference>
<dbReference type="RefSeq" id="WP_054263641.1">
    <property type="nucleotide sequence ID" value="NZ_CP065053.1"/>
</dbReference>
<keyword evidence="3" id="KW-0560">Oxidoreductase</keyword>
<keyword evidence="2" id="KW-0874">Quinone</keyword>
<dbReference type="Proteomes" id="UP000662888">
    <property type="component" value="Chromosome"/>
</dbReference>
<gene>
    <name evidence="3" type="ORF">IV454_30635</name>
</gene>
<sequence length="235" mass="25329">MEFKTVLFYVFSAIMILAATRVITARNPVHAALFLVLAFFNAAGIWMLLKAEFLAIVLVLVYVGAVMVLFLFVVMMLDINMDRMREGFWSYLPLATGIGALIVLEMAAVLWRGFMKVGQDADTVGANIGGTKELGMLIYTKYILGFEIAAAILLVAIVAAVALTLRRRKDTKAFNPGDAVRVKRNDRLRIVKMAVVDQPAIDAASKAAALAAAEAQAAATAPVVTPPVAAPKETK</sequence>
<evidence type="ECO:0000313" key="3">
    <source>
        <dbReference type="EMBL" id="QPI49725.1"/>
    </source>
</evidence>
<dbReference type="EC" id="7.1.1.-" evidence="2"/>
<feature type="transmembrane region" description="Helical" evidence="2">
    <location>
        <begin position="142"/>
        <end position="165"/>
    </location>
</feature>
<keyword evidence="2" id="KW-1003">Cell membrane</keyword>
<accession>A0AA48WBV8</accession>
<evidence type="ECO:0000256" key="2">
    <source>
        <dbReference type="RuleBase" id="RU004429"/>
    </source>
</evidence>